<reference evidence="2" key="1">
    <citation type="journal article" date="2019" name="Int. J. Syst. Evol. Microbiol.">
        <title>The Global Catalogue of Microorganisms (GCM) 10K type strain sequencing project: providing services to taxonomists for standard genome sequencing and annotation.</title>
        <authorList>
            <consortium name="The Broad Institute Genomics Platform"/>
            <consortium name="The Broad Institute Genome Sequencing Center for Infectious Disease"/>
            <person name="Wu L."/>
            <person name="Ma J."/>
        </authorList>
    </citation>
    <scope>NUCLEOTIDE SEQUENCE [LARGE SCALE GENOMIC DNA]</scope>
    <source>
        <strain evidence="2">CGMCC 1.16855</strain>
    </source>
</reference>
<name>A0ABV7C503_9PROT</name>
<organism evidence="1 2">
    <name type="scientific">Falsiroseomonas tokyonensis</name>
    <dbReference type="NCBI Taxonomy" id="430521"/>
    <lineage>
        <taxon>Bacteria</taxon>
        <taxon>Pseudomonadati</taxon>
        <taxon>Pseudomonadota</taxon>
        <taxon>Alphaproteobacteria</taxon>
        <taxon>Acetobacterales</taxon>
        <taxon>Roseomonadaceae</taxon>
        <taxon>Falsiroseomonas</taxon>
    </lineage>
</organism>
<evidence type="ECO:0000313" key="1">
    <source>
        <dbReference type="EMBL" id="MFC3003330.1"/>
    </source>
</evidence>
<dbReference type="EMBL" id="JBHRSB010000011">
    <property type="protein sequence ID" value="MFC3003330.1"/>
    <property type="molecule type" value="Genomic_DNA"/>
</dbReference>
<evidence type="ECO:0000313" key="2">
    <source>
        <dbReference type="Proteomes" id="UP001595420"/>
    </source>
</evidence>
<comment type="caution">
    <text evidence="1">The sequence shown here is derived from an EMBL/GenBank/DDBJ whole genome shotgun (WGS) entry which is preliminary data.</text>
</comment>
<feature type="non-terminal residue" evidence="1">
    <location>
        <position position="1"/>
    </location>
</feature>
<protein>
    <submittedName>
        <fullName evidence="1">GcrA family cell cycle regulator</fullName>
    </submittedName>
</protein>
<dbReference type="Proteomes" id="UP001595420">
    <property type="component" value="Unassembled WGS sequence"/>
</dbReference>
<keyword evidence="2" id="KW-1185">Reference proteome</keyword>
<dbReference type="RefSeq" id="WP_216839783.1">
    <property type="nucleotide sequence ID" value="NZ_JAFNJS010000011.1"/>
</dbReference>
<proteinExistence type="predicted"/>
<gene>
    <name evidence="1" type="ORF">ACFOD3_25770</name>
</gene>
<accession>A0ABV7C503</accession>
<sequence>PDGPRPPVAALRFCGEPATAGRSYCGEHYRLAYRRPGEPWDRSAPPDAPPWRRLTVLERFPIAPRPIWPAAPARRPCILTQMAA</sequence>